<dbReference type="OrthoDB" id="9798833at2"/>
<dbReference type="InterPro" id="IPR000014">
    <property type="entry name" value="PAS"/>
</dbReference>
<dbReference type="SUPFAM" id="SSF55785">
    <property type="entry name" value="PYP-like sensor domain (PAS domain)"/>
    <property type="match status" value="2"/>
</dbReference>
<dbReference type="PROSITE" id="PS50113">
    <property type="entry name" value="PAC"/>
    <property type="match status" value="1"/>
</dbReference>
<dbReference type="InterPro" id="IPR037522">
    <property type="entry name" value="HD_GYP_dom"/>
</dbReference>
<dbReference type="eggNOG" id="COG4936">
    <property type="taxonomic scope" value="Bacteria"/>
</dbReference>
<feature type="domain" description="PAS" evidence="2">
    <location>
        <begin position="305"/>
        <end position="347"/>
    </location>
</feature>
<dbReference type="eggNOG" id="COG2199">
    <property type="taxonomic scope" value="Bacteria"/>
</dbReference>
<evidence type="ECO:0000256" key="1">
    <source>
        <dbReference type="SAM" id="Coils"/>
    </source>
</evidence>
<dbReference type="SMART" id="SM00471">
    <property type="entry name" value="HDc"/>
    <property type="match status" value="1"/>
</dbReference>
<dbReference type="PROSITE" id="PS50112">
    <property type="entry name" value="PAS"/>
    <property type="match status" value="2"/>
</dbReference>
<evidence type="ECO:0000259" key="3">
    <source>
        <dbReference type="PROSITE" id="PS50113"/>
    </source>
</evidence>
<protein>
    <submittedName>
        <fullName evidence="6">PAS domain S-box/diguanylate cyclase (GGDEF) domain-containing protein</fullName>
    </submittedName>
</protein>
<dbReference type="HOGENOM" id="CLU_000445_92_4_9"/>
<dbReference type="AlphaFoldDB" id="H5Y532"/>
<organism evidence="6 7">
    <name type="scientific">Desulfosporosinus youngiae DSM 17734</name>
    <dbReference type="NCBI Taxonomy" id="768710"/>
    <lineage>
        <taxon>Bacteria</taxon>
        <taxon>Bacillati</taxon>
        <taxon>Bacillota</taxon>
        <taxon>Clostridia</taxon>
        <taxon>Eubacteriales</taxon>
        <taxon>Desulfitobacteriaceae</taxon>
        <taxon>Desulfosporosinus</taxon>
    </lineage>
</organism>
<evidence type="ECO:0000313" key="6">
    <source>
        <dbReference type="EMBL" id="EHQ90136.1"/>
    </source>
</evidence>
<dbReference type="NCBIfam" id="TIGR00229">
    <property type="entry name" value="sensory_box"/>
    <property type="match status" value="2"/>
</dbReference>
<dbReference type="CDD" id="cd00130">
    <property type="entry name" value="PAS"/>
    <property type="match status" value="2"/>
</dbReference>
<dbReference type="Proteomes" id="UP000005104">
    <property type="component" value="Chromosome"/>
</dbReference>
<keyword evidence="7" id="KW-1185">Reference proteome</keyword>
<dbReference type="PROSITE" id="PS51832">
    <property type="entry name" value="HD_GYP"/>
    <property type="match status" value="1"/>
</dbReference>
<dbReference type="InterPro" id="IPR003607">
    <property type="entry name" value="HD/PDEase_dom"/>
</dbReference>
<dbReference type="Pfam" id="PF10114">
    <property type="entry name" value="PocR"/>
    <property type="match status" value="1"/>
</dbReference>
<dbReference type="PANTHER" id="PTHR43155">
    <property type="entry name" value="CYCLIC DI-GMP PHOSPHODIESTERASE PA4108-RELATED"/>
    <property type="match status" value="1"/>
</dbReference>
<proteinExistence type="predicted"/>
<dbReference type="CDD" id="cd01949">
    <property type="entry name" value="GGDEF"/>
    <property type="match status" value="1"/>
</dbReference>
<dbReference type="InterPro" id="IPR043128">
    <property type="entry name" value="Rev_trsase/Diguanyl_cyclase"/>
</dbReference>
<feature type="domain" description="PAC" evidence="3">
    <location>
        <begin position="379"/>
        <end position="429"/>
    </location>
</feature>
<dbReference type="PANTHER" id="PTHR43155:SF2">
    <property type="entry name" value="CYCLIC DI-GMP PHOSPHODIESTERASE PA4108"/>
    <property type="match status" value="1"/>
</dbReference>
<feature type="domain" description="HD-GYP" evidence="5">
    <location>
        <begin position="697"/>
        <end position="887"/>
    </location>
</feature>
<dbReference type="SMART" id="SM00086">
    <property type="entry name" value="PAC"/>
    <property type="match status" value="2"/>
</dbReference>
<dbReference type="InterPro" id="IPR018771">
    <property type="entry name" value="PocR_dom"/>
</dbReference>
<dbReference type="eggNOG" id="COG2206">
    <property type="taxonomic scope" value="Bacteria"/>
</dbReference>
<dbReference type="Gene3D" id="1.10.3210.10">
    <property type="entry name" value="Hypothetical protein af1432"/>
    <property type="match status" value="1"/>
</dbReference>
<dbReference type="SMART" id="SM00091">
    <property type="entry name" value="PAS"/>
    <property type="match status" value="2"/>
</dbReference>
<reference evidence="6 7" key="1">
    <citation type="submission" date="2011-11" db="EMBL/GenBank/DDBJ databases">
        <title>The Noncontiguous Finished genome of Desulfosporosinus youngiae DSM 17734.</title>
        <authorList>
            <consortium name="US DOE Joint Genome Institute (JGI-PGF)"/>
            <person name="Lucas S."/>
            <person name="Han J."/>
            <person name="Lapidus A."/>
            <person name="Cheng J.-F."/>
            <person name="Goodwin L."/>
            <person name="Pitluck S."/>
            <person name="Peters L."/>
            <person name="Ovchinnikova G."/>
            <person name="Lu M."/>
            <person name="Land M.L."/>
            <person name="Hauser L."/>
            <person name="Pester M."/>
            <person name="Spring S."/>
            <person name="Ollivier B."/>
            <person name="Rattei T."/>
            <person name="Klenk H.-P."/>
            <person name="Wagner M."/>
            <person name="Loy A."/>
            <person name="Woyke T.J."/>
        </authorList>
    </citation>
    <scope>NUCLEOTIDE SEQUENCE [LARGE SCALE GENOMIC DNA]</scope>
    <source>
        <strain evidence="6 7">DSM 17734</strain>
    </source>
</reference>
<feature type="domain" description="PAS" evidence="2">
    <location>
        <begin position="426"/>
        <end position="496"/>
    </location>
</feature>
<dbReference type="InterPro" id="IPR001610">
    <property type="entry name" value="PAC"/>
</dbReference>
<dbReference type="PROSITE" id="PS50887">
    <property type="entry name" value="GGDEF"/>
    <property type="match status" value="1"/>
</dbReference>
<dbReference type="NCBIfam" id="TIGR00254">
    <property type="entry name" value="GGDEF"/>
    <property type="match status" value="1"/>
</dbReference>
<evidence type="ECO:0000313" key="7">
    <source>
        <dbReference type="Proteomes" id="UP000005104"/>
    </source>
</evidence>
<dbReference type="Pfam" id="PF13426">
    <property type="entry name" value="PAS_9"/>
    <property type="match status" value="2"/>
</dbReference>
<dbReference type="InterPro" id="IPR000160">
    <property type="entry name" value="GGDEF_dom"/>
</dbReference>
<evidence type="ECO:0000259" key="2">
    <source>
        <dbReference type="PROSITE" id="PS50112"/>
    </source>
</evidence>
<dbReference type="SUPFAM" id="SSF55073">
    <property type="entry name" value="Nucleotide cyclase"/>
    <property type="match status" value="1"/>
</dbReference>
<dbReference type="Gene3D" id="3.30.450.20">
    <property type="entry name" value="PAS domain"/>
    <property type="match status" value="2"/>
</dbReference>
<dbReference type="InterPro" id="IPR000700">
    <property type="entry name" value="PAS-assoc_C"/>
</dbReference>
<sequence>MSEELIFDNRNKKHTFYELFDLEEIQKLQDSLSAATGVASLITEPDGTPITKPSGFCNLCTEIRKTEIGRKNCLISDSIIGGLNKKGPNIQRCLSGGLLDGGASIIVAGEHIANWLVGQVLDEAYGADQFQYADLIGMDQELYQRELLKVKRMTRGQFENICNYLFLTVQQLSSYALQNSFLEDKVNEKIHKEIEITNLNKDLEQRIQERTIQLEETNALLEETNALLEETNAELQETNAELEEMNAVLEEEIIKRQKAEDEVKVLNEDLEKKVIARTIQLQDLNSILEEEIIERIRAENELNKERVFTDALFHSAQGMIYLYDDKSKLVRWNDKHEEMTGYSAEELAEMHLLDWYEGDQASQKAVLDGLAMIDKTGFGNAEANLRKKDGTRIPMLFTASKVMIDDKQYFAGVGIDITEWKQLNERLHKYQVLAEKSKDPMLFVDKQGNILEVNNAAAETYGYTYAELLSMTIYDLRHCSESAEIAEQMELADKEGILFDTVHYLKDGTSINVEVSSQGTMLGGRRVLLSIVRDITDRKRREDENRFLSYHDPLTGLYNRRFYEEAIKQLDTEENIPISIIIGDVNGLKLVNDAFGHDIGDKLLQEAGKAIQSACRNDDIVARWGGDEFVILLPKTASEEAEKLVVRIRENYSDVLINAIRMSISFGWETKKNPGDDILKILKSAEDIMYKHKVIENEGMRGNTINTIINTLHEKNPREEQHSKRVSQICQDIGRTIGLSEIEISRLKVVGLLHDIGKIAIEEGILNKPGKLTDREWDDLKRHPDIGYRILSSSYEMVDLADCILAHHERWDGKGYPKGLKGEAIPLVSRIIALADSYDAMISERPYRVSLTEKQALEEIRRNSGTQFDPAIAGIFIEKLLSGYPKD</sequence>
<feature type="coiled-coil region" evidence="1">
    <location>
        <begin position="200"/>
        <end position="301"/>
    </location>
</feature>
<dbReference type="SUPFAM" id="SSF109604">
    <property type="entry name" value="HD-domain/PDEase-like"/>
    <property type="match status" value="1"/>
</dbReference>
<name>H5Y532_9FIRM</name>
<dbReference type="Pfam" id="PF13487">
    <property type="entry name" value="HD_5"/>
    <property type="match status" value="1"/>
</dbReference>
<feature type="domain" description="GGDEF" evidence="4">
    <location>
        <begin position="576"/>
        <end position="708"/>
    </location>
</feature>
<evidence type="ECO:0000259" key="5">
    <source>
        <dbReference type="PROSITE" id="PS51832"/>
    </source>
</evidence>
<dbReference type="InterPro" id="IPR035965">
    <property type="entry name" value="PAS-like_dom_sf"/>
</dbReference>
<dbReference type="Gene3D" id="3.30.70.270">
    <property type="match status" value="1"/>
</dbReference>
<dbReference type="EMBL" id="CM001441">
    <property type="protein sequence ID" value="EHQ90136.1"/>
    <property type="molecule type" value="Genomic_DNA"/>
</dbReference>
<dbReference type="InterPro" id="IPR029787">
    <property type="entry name" value="Nucleotide_cyclase"/>
</dbReference>
<dbReference type="Pfam" id="PF00990">
    <property type="entry name" value="GGDEF"/>
    <property type="match status" value="1"/>
</dbReference>
<dbReference type="SMART" id="SM00267">
    <property type="entry name" value="GGDEF"/>
    <property type="match status" value="1"/>
</dbReference>
<dbReference type="CDD" id="cd00077">
    <property type="entry name" value="HDc"/>
    <property type="match status" value="1"/>
</dbReference>
<accession>H5Y532</accession>
<dbReference type="RefSeq" id="WP_007784391.1">
    <property type="nucleotide sequence ID" value="NZ_CM001441.1"/>
</dbReference>
<evidence type="ECO:0000259" key="4">
    <source>
        <dbReference type="PROSITE" id="PS50887"/>
    </source>
</evidence>
<dbReference type="STRING" id="768710.DesyoDRAFT_3100"/>
<gene>
    <name evidence="6" type="ORF">DesyoDRAFT_3100</name>
</gene>
<keyword evidence="1" id="KW-0175">Coiled coil</keyword>